<dbReference type="EMBL" id="MPJW01000108">
    <property type="protein sequence ID" value="OLU40405.1"/>
    <property type="molecule type" value="Genomic_DNA"/>
</dbReference>
<accession>A0A1U7NGS6</accession>
<comment type="caution">
    <text evidence="5">The sequence shown here is derived from an EMBL/GenBank/DDBJ whole genome shotgun (WGS) entry which is preliminary data.</text>
</comment>
<proteinExistence type="inferred from homology"/>
<dbReference type="PANTHER" id="PTHR30563:SF0">
    <property type="entry name" value="DNA RECOMBINATION PROTEIN RMUC"/>
    <property type="match status" value="1"/>
</dbReference>
<comment type="similarity">
    <text evidence="2">Belongs to the RmuC family.</text>
</comment>
<reference evidence="5 6" key="1">
    <citation type="submission" date="2016-11" db="EMBL/GenBank/DDBJ databases">
        <title>Description of two novel members of the family Erysipelotrichaceae: Ileibacterium lipovorans gen. nov., sp. nov. and Dubosiella newyorkensis, gen. nov., sp. nov.</title>
        <authorList>
            <person name="Cox L.M."/>
            <person name="Sohn J."/>
            <person name="Tyrrell K.L."/>
            <person name="Citron D.M."/>
            <person name="Lawson P.A."/>
            <person name="Patel N.B."/>
            <person name="Iizumi T."/>
            <person name="Perez-Perez G.I."/>
            <person name="Goldstein E.J."/>
            <person name="Blaser M.J."/>
        </authorList>
    </citation>
    <scope>NUCLEOTIDE SEQUENCE [LARGE SCALE GENOMIC DNA]</scope>
    <source>
        <strain evidence="5 6">NYU-BL-A3</strain>
    </source>
</reference>
<dbReference type="Pfam" id="PF02646">
    <property type="entry name" value="RmuC"/>
    <property type="match status" value="1"/>
</dbReference>
<dbReference type="GeneID" id="82202591"/>
<comment type="function">
    <text evidence="1">Involved in DNA recombination.</text>
</comment>
<keyword evidence="4" id="KW-0233">DNA recombination</keyword>
<protein>
    <recommendedName>
        <fullName evidence="7">DNA recombination protein RmuC</fullName>
    </recommendedName>
</protein>
<dbReference type="GO" id="GO:0006310">
    <property type="term" value="P:DNA recombination"/>
    <property type="evidence" value="ECO:0007669"/>
    <property type="project" value="UniProtKB-KW"/>
</dbReference>
<dbReference type="RefSeq" id="WP_075818977.1">
    <property type="nucleotide sequence ID" value="NZ_CAJUTZ010000014.1"/>
</dbReference>
<evidence type="ECO:0000313" key="6">
    <source>
        <dbReference type="Proteomes" id="UP000186341"/>
    </source>
</evidence>
<evidence type="ECO:0000256" key="4">
    <source>
        <dbReference type="ARBA" id="ARBA00023172"/>
    </source>
</evidence>
<keyword evidence="3" id="KW-0175">Coiled coil</keyword>
<evidence type="ECO:0000256" key="1">
    <source>
        <dbReference type="ARBA" id="ARBA00003416"/>
    </source>
</evidence>
<dbReference type="Proteomes" id="UP000186341">
    <property type="component" value="Unassembled WGS sequence"/>
</dbReference>
<dbReference type="PANTHER" id="PTHR30563">
    <property type="entry name" value="DNA RECOMBINATION PROTEIN RMUC"/>
    <property type="match status" value="1"/>
</dbReference>
<name>A0A1U7NGS6_9FIRM</name>
<dbReference type="OrthoDB" id="370725at2"/>
<evidence type="ECO:0000256" key="3">
    <source>
        <dbReference type="ARBA" id="ARBA00023054"/>
    </source>
</evidence>
<dbReference type="InterPro" id="IPR003798">
    <property type="entry name" value="DNA_recombination_RmuC"/>
</dbReference>
<keyword evidence="6" id="KW-1185">Reference proteome</keyword>
<evidence type="ECO:0000313" key="5">
    <source>
        <dbReference type="EMBL" id="OLU40405.1"/>
    </source>
</evidence>
<organism evidence="5 6">
    <name type="scientific">Ileibacterium valens</name>
    <dbReference type="NCBI Taxonomy" id="1862668"/>
    <lineage>
        <taxon>Bacteria</taxon>
        <taxon>Bacillati</taxon>
        <taxon>Bacillota</taxon>
        <taxon>Erysipelotrichia</taxon>
        <taxon>Erysipelotrichales</taxon>
        <taxon>Erysipelotrichaceae</taxon>
        <taxon>Ileibacterium</taxon>
    </lineage>
</organism>
<gene>
    <name evidence="5" type="ORF">BO222_05105</name>
</gene>
<evidence type="ECO:0000256" key="2">
    <source>
        <dbReference type="ARBA" id="ARBA00009840"/>
    </source>
</evidence>
<dbReference type="AlphaFoldDB" id="A0A1U7NGS6"/>
<evidence type="ECO:0008006" key="7">
    <source>
        <dbReference type="Google" id="ProtNLM"/>
    </source>
</evidence>
<sequence>MSSAMNTLLLIVILLLLVGCLFLALVVFRMSNSMNRMRLEMQDQKTSLETMTQNQSQNSKAMFEEISSHLSRMYAQLGSEHSLLYGLQNSMKDINSVMSNAKRRGSWGEYQMETLIRVYAGQTPSLYEAQFRLDNGKIADGAFHLPQSDKVLCIDSKFPMENYLNMVQEPEDEAYYARELRKNIKKHIEDVASKYINDQTLNEAILFIPSEAIYQYILAEQQDLFELALSKHVLLCSPTTLSGIVFILVSAMKDYYRSKNASRIEKELILLRSQMGRLEDKVTKASRNAALVSSQVEAIEQGCHQISEVLSQLESAGDLS</sequence>